<sequence length="133" mass="13458">MIVGRGRREQEQGHGSGISIGGDNIAPLQNVVGENNSHVYQSASGQGAVGTGSVRDLLTSFRADMDRNAESLDNLVVLRAMAERIDAALAVPDPQAGAGSLQGLAQALPSLVLGTAVQQGGEALANALAGWAG</sequence>
<feature type="region of interest" description="Disordered" evidence="1">
    <location>
        <begin position="1"/>
        <end position="22"/>
    </location>
</feature>
<dbReference type="KEGG" id="stcm:SCMC78_60600"/>
<evidence type="ECO:0000256" key="1">
    <source>
        <dbReference type="SAM" id="MobiDB-lite"/>
    </source>
</evidence>
<evidence type="ECO:0000313" key="2">
    <source>
        <dbReference type="EMBL" id="BFP56253.1"/>
    </source>
</evidence>
<dbReference type="EMBL" id="AP035884">
    <property type="protein sequence ID" value="BFP56253.1"/>
    <property type="molecule type" value="Genomic_DNA"/>
</dbReference>
<proteinExistence type="predicted"/>
<organism evidence="2">
    <name type="scientific">Streptomyces sp. CMC78</name>
    <dbReference type="NCBI Taxonomy" id="3231512"/>
    <lineage>
        <taxon>Bacteria</taxon>
        <taxon>Bacillati</taxon>
        <taxon>Actinomycetota</taxon>
        <taxon>Actinomycetes</taxon>
        <taxon>Kitasatosporales</taxon>
        <taxon>Streptomycetaceae</taxon>
        <taxon>Streptomyces</taxon>
    </lineage>
</organism>
<accession>A0AB33KWF6</accession>
<name>A0AB33KWF6_9ACTN</name>
<feature type="compositionally biased region" description="Basic and acidic residues" evidence="1">
    <location>
        <begin position="1"/>
        <end position="12"/>
    </location>
</feature>
<gene>
    <name evidence="2" type="ORF">SCMC78_60600</name>
</gene>
<reference evidence="2" key="1">
    <citation type="submission" date="2024-07" db="EMBL/GenBank/DDBJ databases">
        <title>Complete genome sequences of cellulolytic bacteria, Kitasatospora sp. CMC57 and Streptomyces sp. CMC78, isolated from Japanese agricultural soil.</title>
        <authorList>
            <person name="Hashimoto T."/>
            <person name="Ito M."/>
            <person name="Iwamoto M."/>
            <person name="Fukahori D."/>
            <person name="Shoda T."/>
            <person name="Sakoda M."/>
            <person name="Morohoshi T."/>
            <person name="Mitsuboshi M."/>
            <person name="Nishizawa T."/>
        </authorList>
    </citation>
    <scope>NUCLEOTIDE SEQUENCE</scope>
    <source>
        <strain evidence="2">CMC78</strain>
    </source>
</reference>
<dbReference type="AlphaFoldDB" id="A0AB33KWF6"/>
<protein>
    <submittedName>
        <fullName evidence="2">Uncharacterized protein</fullName>
    </submittedName>
</protein>